<gene>
    <name evidence="4" type="ORF">ELS83_06225</name>
</gene>
<dbReference type="Gene3D" id="1.10.10.60">
    <property type="entry name" value="Homeodomain-like"/>
    <property type="match status" value="1"/>
</dbReference>
<protein>
    <submittedName>
        <fullName evidence="4">TetR/AcrR family transcriptional regulator</fullName>
    </submittedName>
</protein>
<keyword evidence="1 2" id="KW-0238">DNA-binding</keyword>
<evidence type="ECO:0000313" key="5">
    <source>
        <dbReference type="Proteomes" id="UP000732105"/>
    </source>
</evidence>
<sequence length="195" mass="23107">MRSVVAKIDKIEVQERVTKVAMEMIMKYGLRGLNMVELAKECSLAKATLYKIIGTKEDLIRQIAFRIFEVNFIKMLEPFRLIDDPVKATKDFLDNYFDYAIQAQKILVQQIYKEYPLIEKEVDEKFKSETEFVTNRYREWQKNGEIRQDINVEYCIDALQHLNEFYVTEQYSEEETIARLRASFTCVLRGMGIEI</sequence>
<dbReference type="SUPFAM" id="SSF48498">
    <property type="entry name" value="Tetracyclin repressor-like, C-terminal domain"/>
    <property type="match status" value="1"/>
</dbReference>
<dbReference type="InterPro" id="IPR036271">
    <property type="entry name" value="Tet_transcr_reg_TetR-rel_C_sf"/>
</dbReference>
<evidence type="ECO:0000256" key="2">
    <source>
        <dbReference type="PROSITE-ProRule" id="PRU00335"/>
    </source>
</evidence>
<keyword evidence="5" id="KW-1185">Reference proteome</keyword>
<dbReference type="InterPro" id="IPR001647">
    <property type="entry name" value="HTH_TetR"/>
</dbReference>
<dbReference type="Pfam" id="PF00440">
    <property type="entry name" value="TetR_N"/>
    <property type="match status" value="1"/>
</dbReference>
<dbReference type="SUPFAM" id="SSF46689">
    <property type="entry name" value="Homeodomain-like"/>
    <property type="match status" value="1"/>
</dbReference>
<comment type="caution">
    <text evidence="4">The sequence shown here is derived from an EMBL/GenBank/DDBJ whole genome shotgun (WGS) entry which is preliminary data.</text>
</comment>
<dbReference type="InterPro" id="IPR009057">
    <property type="entry name" value="Homeodomain-like_sf"/>
</dbReference>
<accession>A0ABX1WTR5</accession>
<dbReference type="Proteomes" id="UP000732105">
    <property type="component" value="Unassembled WGS sequence"/>
</dbReference>
<feature type="domain" description="HTH tetR-type" evidence="3">
    <location>
        <begin position="11"/>
        <end position="71"/>
    </location>
</feature>
<dbReference type="PROSITE" id="PS50977">
    <property type="entry name" value="HTH_TETR_2"/>
    <property type="match status" value="1"/>
</dbReference>
<evidence type="ECO:0000259" key="3">
    <source>
        <dbReference type="PROSITE" id="PS50977"/>
    </source>
</evidence>
<organism evidence="4 5">
    <name type="scientific">Marinifilum caeruleilacunae</name>
    <dbReference type="NCBI Taxonomy" id="2499076"/>
    <lineage>
        <taxon>Bacteria</taxon>
        <taxon>Pseudomonadati</taxon>
        <taxon>Bacteroidota</taxon>
        <taxon>Bacteroidia</taxon>
        <taxon>Marinilabiliales</taxon>
        <taxon>Marinifilaceae</taxon>
    </lineage>
</organism>
<evidence type="ECO:0000313" key="4">
    <source>
        <dbReference type="EMBL" id="NOU59406.1"/>
    </source>
</evidence>
<name>A0ABX1WTR5_9BACT</name>
<dbReference type="EMBL" id="RZNH01000007">
    <property type="protein sequence ID" value="NOU59406.1"/>
    <property type="molecule type" value="Genomic_DNA"/>
</dbReference>
<proteinExistence type="predicted"/>
<evidence type="ECO:0000256" key="1">
    <source>
        <dbReference type="ARBA" id="ARBA00023125"/>
    </source>
</evidence>
<reference evidence="4 5" key="1">
    <citation type="submission" date="2018-12" db="EMBL/GenBank/DDBJ databases">
        <title>Marinifilum JC070 sp. nov., a marine bacterium isolated from Yongle Blue Hole in the South China Sea.</title>
        <authorList>
            <person name="Fu T."/>
        </authorList>
    </citation>
    <scope>NUCLEOTIDE SEQUENCE [LARGE SCALE GENOMIC DNA]</scope>
    <source>
        <strain evidence="4 5">JC070</strain>
    </source>
</reference>
<dbReference type="Gene3D" id="1.10.357.10">
    <property type="entry name" value="Tetracycline Repressor, domain 2"/>
    <property type="match status" value="1"/>
</dbReference>
<feature type="DNA-binding region" description="H-T-H motif" evidence="2">
    <location>
        <begin position="34"/>
        <end position="53"/>
    </location>
</feature>